<evidence type="ECO:0000256" key="3">
    <source>
        <dbReference type="SAM" id="MobiDB-lite"/>
    </source>
</evidence>
<keyword evidence="4" id="KW-0812">Transmembrane</keyword>
<dbReference type="InterPro" id="IPR043130">
    <property type="entry name" value="CDP-OH_PTrfase_TM_dom"/>
</dbReference>
<feature type="region of interest" description="Disordered" evidence="3">
    <location>
        <begin position="211"/>
        <end position="244"/>
    </location>
</feature>
<keyword evidence="6" id="KW-1185">Reference proteome</keyword>
<accession>A0ABX8AZC5</accession>
<keyword evidence="4" id="KW-0472">Membrane</keyword>
<dbReference type="Pfam" id="PF01066">
    <property type="entry name" value="CDP-OH_P_transf"/>
    <property type="match status" value="1"/>
</dbReference>
<reference evidence="5 6" key="1">
    <citation type="submission" date="2021-03" db="EMBL/GenBank/DDBJ databases">
        <title>Genomic and phenotypic characterization of Chloracidobacterium isolates provides evidence for multiple species.</title>
        <authorList>
            <person name="Saini M.K."/>
            <person name="Costas A.M.G."/>
            <person name="Tank M."/>
            <person name="Bryant D.A."/>
        </authorList>
    </citation>
    <scope>NUCLEOTIDE SEQUENCE [LARGE SCALE GENOMIC DNA]</scope>
    <source>
        <strain evidence="5 6">N</strain>
    </source>
</reference>
<dbReference type="InterPro" id="IPR000462">
    <property type="entry name" value="CDP-OH_P_trans"/>
</dbReference>
<evidence type="ECO:0000313" key="5">
    <source>
        <dbReference type="EMBL" id="QUV93707.1"/>
    </source>
</evidence>
<dbReference type="Proteomes" id="UP000677668">
    <property type="component" value="Chromosome 1"/>
</dbReference>
<proteinExistence type="inferred from homology"/>
<feature type="transmembrane region" description="Helical" evidence="4">
    <location>
        <begin position="113"/>
        <end position="132"/>
    </location>
</feature>
<protein>
    <submittedName>
        <fullName evidence="5">CDP-alcohol phosphatidyltransferase family protein</fullName>
    </submittedName>
</protein>
<sequence>MLSERIGSAGTKVLDTLVRYLARIFPNPNTLTFIGLLINIGCAFLYGWGHFFIAGLVMIVANLFDMLDGRVARLTGRVTRFGGFFDSVLDRYSDVIVLIGIMVFYARNTPQHSTLYVTLAGIALLGSVLVSYTRARAENLIQQCKVGFLERPERVVLIIIGSLTEIGPEDNPFLHKMRAVLWVLAVLSHWTVVHRMYHTYLEAQRLDMLGDTPAEPTTPAAPDQDEVWEPALPKKQAPSWYRAT</sequence>
<dbReference type="PROSITE" id="PS00379">
    <property type="entry name" value="CDP_ALCOHOL_P_TRANSF"/>
    <property type="match status" value="1"/>
</dbReference>
<name>A0ABX8AZC5_9BACT</name>
<gene>
    <name evidence="5" type="ORF">J8C05_10095</name>
</gene>
<comment type="similarity">
    <text evidence="2">Belongs to the CDP-alcohol phosphatidyltransferase class-I family.</text>
</comment>
<evidence type="ECO:0000256" key="2">
    <source>
        <dbReference type="RuleBase" id="RU003750"/>
    </source>
</evidence>
<evidence type="ECO:0000256" key="1">
    <source>
        <dbReference type="ARBA" id="ARBA00022679"/>
    </source>
</evidence>
<feature type="transmembrane region" description="Helical" evidence="4">
    <location>
        <begin position="46"/>
        <end position="67"/>
    </location>
</feature>
<keyword evidence="4" id="KW-1133">Transmembrane helix</keyword>
<feature type="compositionally biased region" description="Low complexity" evidence="3">
    <location>
        <begin position="212"/>
        <end position="222"/>
    </location>
</feature>
<keyword evidence="1 2" id="KW-0808">Transferase</keyword>
<evidence type="ECO:0000313" key="6">
    <source>
        <dbReference type="Proteomes" id="UP000677668"/>
    </source>
</evidence>
<organism evidence="5 6">
    <name type="scientific">Chloracidobacterium sp. N</name>
    <dbReference type="NCBI Taxonomy" id="2821540"/>
    <lineage>
        <taxon>Bacteria</taxon>
        <taxon>Pseudomonadati</taxon>
        <taxon>Acidobacteriota</taxon>
        <taxon>Terriglobia</taxon>
        <taxon>Terriglobales</taxon>
        <taxon>Acidobacteriaceae</taxon>
        <taxon>Chloracidobacterium</taxon>
        <taxon>Chloracidobacterium aggregatum</taxon>
    </lineage>
</organism>
<dbReference type="InterPro" id="IPR048254">
    <property type="entry name" value="CDP_ALCOHOL_P_TRANSF_CS"/>
</dbReference>
<dbReference type="EMBL" id="CP072642">
    <property type="protein sequence ID" value="QUV93707.1"/>
    <property type="molecule type" value="Genomic_DNA"/>
</dbReference>
<dbReference type="RefSeq" id="WP_211422061.1">
    <property type="nucleotide sequence ID" value="NZ_CP072642.1"/>
</dbReference>
<dbReference type="Gene3D" id="1.20.120.1760">
    <property type="match status" value="1"/>
</dbReference>
<evidence type="ECO:0000256" key="4">
    <source>
        <dbReference type="SAM" id="Phobius"/>
    </source>
</evidence>